<gene>
    <name evidence="4" type="primary">rplW</name>
    <name evidence="6" type="ORF">UY32_C0002G0011</name>
</gene>
<evidence type="ECO:0000256" key="1">
    <source>
        <dbReference type="ARBA" id="ARBA00006700"/>
    </source>
</evidence>
<proteinExistence type="inferred from homology"/>
<keyword evidence="3 4" id="KW-0687">Ribonucleoprotein</keyword>
<evidence type="ECO:0000256" key="2">
    <source>
        <dbReference type="ARBA" id="ARBA00022980"/>
    </source>
</evidence>
<dbReference type="GO" id="GO:1990904">
    <property type="term" value="C:ribonucleoprotein complex"/>
    <property type="evidence" value="ECO:0007669"/>
    <property type="project" value="UniProtKB-KW"/>
</dbReference>
<accession>A0A0G1XYA6</accession>
<evidence type="ECO:0000256" key="3">
    <source>
        <dbReference type="ARBA" id="ARBA00023274"/>
    </source>
</evidence>
<dbReference type="InterPro" id="IPR012678">
    <property type="entry name" value="Ribosomal_uL23/eL15/eS24_sf"/>
</dbReference>
<dbReference type="Pfam" id="PF00276">
    <property type="entry name" value="Ribosomal_L23"/>
    <property type="match status" value="1"/>
</dbReference>
<dbReference type="HAMAP" id="MF_01369_B">
    <property type="entry name" value="Ribosomal_uL23_B"/>
    <property type="match status" value="1"/>
</dbReference>
<comment type="caution">
    <text evidence="6">The sequence shown here is derived from an EMBL/GenBank/DDBJ whole genome shotgun (WGS) entry which is preliminary data.</text>
</comment>
<dbReference type="GO" id="GO:0003735">
    <property type="term" value="F:structural constituent of ribosome"/>
    <property type="evidence" value="ECO:0007669"/>
    <property type="project" value="InterPro"/>
</dbReference>
<evidence type="ECO:0000256" key="5">
    <source>
        <dbReference type="SAM" id="MobiDB-lite"/>
    </source>
</evidence>
<dbReference type="InterPro" id="IPR012677">
    <property type="entry name" value="Nucleotide-bd_a/b_plait_sf"/>
</dbReference>
<evidence type="ECO:0000256" key="4">
    <source>
        <dbReference type="HAMAP-Rule" id="MF_01369"/>
    </source>
</evidence>
<dbReference type="PATRIC" id="fig|1618666.3.peg.53"/>
<dbReference type="SUPFAM" id="SSF54189">
    <property type="entry name" value="Ribosomal proteins S24e, L23 and L15e"/>
    <property type="match status" value="1"/>
</dbReference>
<dbReference type="EMBL" id="LCPO01000002">
    <property type="protein sequence ID" value="KKU99275.1"/>
    <property type="molecule type" value="Genomic_DNA"/>
</dbReference>
<dbReference type="InterPro" id="IPR013025">
    <property type="entry name" value="Ribosomal_uL23-like"/>
</dbReference>
<keyword evidence="2 4" id="KW-0689">Ribosomal protein</keyword>
<protein>
    <recommendedName>
        <fullName evidence="4">Large ribosomal subunit protein uL23</fullName>
    </recommendedName>
</protein>
<dbReference type="GO" id="GO:0019843">
    <property type="term" value="F:rRNA binding"/>
    <property type="evidence" value="ECO:0007669"/>
    <property type="project" value="UniProtKB-UniRule"/>
</dbReference>
<dbReference type="GO" id="GO:0006412">
    <property type="term" value="P:translation"/>
    <property type="evidence" value="ECO:0007669"/>
    <property type="project" value="UniProtKB-UniRule"/>
</dbReference>
<dbReference type="NCBIfam" id="NF004363">
    <property type="entry name" value="PRK05738.2-4"/>
    <property type="match status" value="1"/>
</dbReference>
<dbReference type="AlphaFoldDB" id="A0A0G1XYA6"/>
<reference evidence="6 7" key="1">
    <citation type="journal article" date="2015" name="Nature">
        <title>rRNA introns, odd ribosomes, and small enigmatic genomes across a large radiation of phyla.</title>
        <authorList>
            <person name="Brown C.T."/>
            <person name="Hug L.A."/>
            <person name="Thomas B.C."/>
            <person name="Sharon I."/>
            <person name="Castelle C.J."/>
            <person name="Singh A."/>
            <person name="Wilkins M.J."/>
            <person name="Williams K.H."/>
            <person name="Banfield J.F."/>
        </authorList>
    </citation>
    <scope>NUCLEOTIDE SEQUENCE [LARGE SCALE GENOMIC DNA]</scope>
</reference>
<evidence type="ECO:0000313" key="7">
    <source>
        <dbReference type="Proteomes" id="UP000034600"/>
    </source>
</evidence>
<comment type="similarity">
    <text evidence="1 4">Belongs to the universal ribosomal protein uL23 family.</text>
</comment>
<comment type="function">
    <text evidence="4">One of the early assembly proteins it binds 23S rRNA. One of the proteins that surrounds the polypeptide exit tunnel on the outside of the ribosome. Forms the main docking site for trigger factor binding to the ribosome.</text>
</comment>
<dbReference type="GO" id="GO:0005840">
    <property type="term" value="C:ribosome"/>
    <property type="evidence" value="ECO:0007669"/>
    <property type="project" value="UniProtKB-KW"/>
</dbReference>
<comment type="subunit">
    <text evidence="4">Part of the 50S ribosomal subunit. Contacts protein L29, and trigger factor when it is bound to the ribosome.</text>
</comment>
<keyword evidence="4" id="KW-0694">RNA-binding</keyword>
<sequence length="122" mass="13363">MSILNFKKSPPKADPSQAEKKKVEAPVGAHGPANFGLIRKAWLSEKAGDLGKFNQYVFLVQNSANKKEVEREVGRRYGVKVKGVNIIREPGKTKRVGNVAGRTSGFKKAIVTLKDGEKLEIS</sequence>
<dbReference type="Gene3D" id="3.30.70.330">
    <property type="match status" value="1"/>
</dbReference>
<organism evidence="6 7">
    <name type="scientific">Candidatus Jorgensenbacteria bacterium GW2011_GWC1_48_8</name>
    <dbReference type="NCBI Taxonomy" id="1618666"/>
    <lineage>
        <taxon>Bacteria</taxon>
        <taxon>Candidatus Joergenseniibacteriota</taxon>
    </lineage>
</organism>
<keyword evidence="4" id="KW-0699">rRNA-binding</keyword>
<dbReference type="Proteomes" id="UP000034600">
    <property type="component" value="Unassembled WGS sequence"/>
</dbReference>
<feature type="region of interest" description="Disordered" evidence="5">
    <location>
        <begin position="1"/>
        <end position="30"/>
    </location>
</feature>
<evidence type="ECO:0000313" key="6">
    <source>
        <dbReference type="EMBL" id="KKU99275.1"/>
    </source>
</evidence>
<name>A0A0G1XYA6_9BACT</name>